<dbReference type="Gene3D" id="3.40.50.450">
    <property type="match status" value="1"/>
</dbReference>
<dbReference type="STRING" id="264202.gene:10544317"/>
<keyword evidence="4" id="KW-0732">Signal</keyword>
<feature type="chain" id="PRO_5004203387" description="AMP nucleosidase" evidence="4">
    <location>
        <begin position="32"/>
        <end position="237"/>
    </location>
</feature>
<protein>
    <recommendedName>
        <fullName evidence="3">AMP nucleosidase</fullName>
        <ecNumber evidence="2">3.2.2.4</ecNumber>
    </recommendedName>
    <alternativeName>
        <fullName evidence="3">AMP nucleosidase</fullName>
    </alternativeName>
</protein>
<proteinExistence type="predicted"/>
<keyword evidence="6" id="KW-1185">Reference proteome</keyword>
<dbReference type="InterPro" id="IPR031100">
    <property type="entry name" value="LOG_fam"/>
</dbReference>
<dbReference type="SUPFAM" id="SSF102405">
    <property type="entry name" value="MCP/YpsA-like"/>
    <property type="match status" value="1"/>
</dbReference>
<evidence type="ECO:0000313" key="5">
    <source>
        <dbReference type="EMBL" id="BAE81264.1"/>
    </source>
</evidence>
<dbReference type="InterPro" id="IPR052341">
    <property type="entry name" value="LOG_family_nucleotidases"/>
</dbReference>
<name>Q254M4_CHLFF</name>
<comment type="catalytic activity">
    <reaction evidence="1">
        <text>AMP + H2O = D-ribose 5-phosphate + adenine</text>
        <dbReference type="Rhea" id="RHEA:20129"/>
        <dbReference type="ChEBI" id="CHEBI:15377"/>
        <dbReference type="ChEBI" id="CHEBI:16708"/>
        <dbReference type="ChEBI" id="CHEBI:78346"/>
        <dbReference type="ChEBI" id="CHEBI:456215"/>
        <dbReference type="EC" id="3.2.2.4"/>
    </reaction>
</comment>
<sequence>MQMACSSVRLILYKTRFLCFALLTSVLTLEAAVQDWDAQHIHDCEQIISSTQFHSDYGPWVVVVGGCSPTDENYKKAQHAGLLLAMNGYSVVTGSGPGIMEAANSGTVLAGGISLGFILKGEDLNEYIPEGNYLQVSHISHRLEGMIGNSSGCIAFPGGLGTLDEVVFALDNFRYQAVPRPVVLVGFRFWGTLVEWMKNLHYTHTCPQNLYLVDSEEEAVEIIFSHYRSQPCSLISN</sequence>
<evidence type="ECO:0000256" key="4">
    <source>
        <dbReference type="SAM" id="SignalP"/>
    </source>
</evidence>
<dbReference type="EC" id="3.2.2.4" evidence="2"/>
<dbReference type="PANTHER" id="PTHR43393">
    <property type="entry name" value="CYTOKININ RIBOSIDE 5'-MONOPHOSPHATE PHOSPHORIBOHYDROLASE"/>
    <property type="match status" value="1"/>
</dbReference>
<organism evidence="5 6">
    <name type="scientific">Chlamydia felis (strain Fe/C-56)</name>
    <name type="common">Chlamydophila felis</name>
    <dbReference type="NCBI Taxonomy" id="264202"/>
    <lineage>
        <taxon>Bacteria</taxon>
        <taxon>Pseudomonadati</taxon>
        <taxon>Chlamydiota</taxon>
        <taxon>Chlamydiia</taxon>
        <taxon>Chlamydiales</taxon>
        <taxon>Chlamydiaceae</taxon>
        <taxon>Chlamydia/Chlamydophila group</taxon>
        <taxon>Chlamydia</taxon>
    </lineage>
</organism>
<evidence type="ECO:0000313" key="6">
    <source>
        <dbReference type="Proteomes" id="UP000001260"/>
    </source>
</evidence>
<dbReference type="EMBL" id="AP006861">
    <property type="protein sequence ID" value="BAE81264.1"/>
    <property type="molecule type" value="Genomic_DNA"/>
</dbReference>
<dbReference type="PANTHER" id="PTHR43393:SF3">
    <property type="entry name" value="LYSINE DECARBOXYLASE-LIKE PROTEIN"/>
    <property type="match status" value="1"/>
</dbReference>
<dbReference type="RefSeq" id="WP_011458044.1">
    <property type="nucleotide sequence ID" value="NC_007899.1"/>
</dbReference>
<evidence type="ECO:0000256" key="1">
    <source>
        <dbReference type="ARBA" id="ARBA00000274"/>
    </source>
</evidence>
<dbReference type="Pfam" id="PF03641">
    <property type="entry name" value="Lysine_decarbox"/>
    <property type="match status" value="1"/>
</dbReference>
<dbReference type="AlphaFoldDB" id="Q254M4"/>
<evidence type="ECO:0000256" key="3">
    <source>
        <dbReference type="ARBA" id="ARBA00031983"/>
    </source>
</evidence>
<dbReference type="Proteomes" id="UP000001260">
    <property type="component" value="Chromosome"/>
</dbReference>
<feature type="signal peptide" evidence="4">
    <location>
        <begin position="1"/>
        <end position="31"/>
    </location>
</feature>
<evidence type="ECO:0000256" key="2">
    <source>
        <dbReference type="ARBA" id="ARBA00011985"/>
    </source>
</evidence>
<reference evidence="5 6" key="1">
    <citation type="journal article" date="2006" name="DNA Res.">
        <title>Genome sequence of the cat pathogen, Chlamydophila felis.</title>
        <authorList>
            <person name="Azuma Y."/>
            <person name="Hirakawa H."/>
            <person name="Yamashita A."/>
            <person name="Cai Y."/>
            <person name="Rahman M.A."/>
            <person name="Suzuki H."/>
            <person name="Mitaku S."/>
            <person name="Toh H."/>
            <person name="Goto S."/>
            <person name="Murakami T."/>
            <person name="Sugi K."/>
            <person name="Hayashi H."/>
            <person name="Fukushi H."/>
            <person name="Hattori M."/>
            <person name="Kuhara S."/>
            <person name="Shirai M."/>
        </authorList>
    </citation>
    <scope>NUCLEOTIDE SEQUENCE [LARGE SCALE GENOMIC DNA]</scope>
    <source>
        <strain evidence="5 6">Fe/C-56</strain>
    </source>
</reference>
<dbReference type="GO" id="GO:0008714">
    <property type="term" value="F:AMP nucleosidase activity"/>
    <property type="evidence" value="ECO:0007669"/>
    <property type="project" value="UniProtKB-EC"/>
</dbReference>
<dbReference type="GO" id="GO:0005829">
    <property type="term" value="C:cytosol"/>
    <property type="evidence" value="ECO:0007669"/>
    <property type="project" value="TreeGrafter"/>
</dbReference>
<dbReference type="eggNOG" id="COG1611">
    <property type="taxonomic scope" value="Bacteria"/>
</dbReference>
<gene>
    <name evidence="5" type="ordered locus">CF0492</name>
</gene>
<dbReference type="HOGENOM" id="CLU_058336_0_4_0"/>
<dbReference type="KEGG" id="cfe:BAE81264.1"/>
<accession>Q254M4</accession>